<keyword evidence="4" id="KW-0503">Monooxygenase</keyword>
<proteinExistence type="predicted"/>
<dbReference type="InterPro" id="IPR004136">
    <property type="entry name" value="NMO"/>
</dbReference>
<dbReference type="Gene3D" id="3.20.20.70">
    <property type="entry name" value="Aldolase class I"/>
    <property type="match status" value="1"/>
</dbReference>
<organism evidence="4 5">
    <name type="scientific">Geomobilimonas luticola</name>
    <dbReference type="NCBI Taxonomy" id="1114878"/>
    <lineage>
        <taxon>Bacteria</taxon>
        <taxon>Pseudomonadati</taxon>
        <taxon>Thermodesulfobacteriota</taxon>
        <taxon>Desulfuromonadia</taxon>
        <taxon>Geobacterales</taxon>
        <taxon>Geobacteraceae</taxon>
        <taxon>Geomobilimonas</taxon>
    </lineage>
</organism>
<dbReference type="PANTHER" id="PTHR32332">
    <property type="entry name" value="2-NITROPROPANE DIOXYGENASE"/>
    <property type="match status" value="1"/>
</dbReference>
<protein>
    <submittedName>
        <fullName evidence="4">Nitronate monooxygenase family protein</fullName>
    </submittedName>
</protein>
<keyword evidence="1" id="KW-0285">Flavoprotein</keyword>
<evidence type="ECO:0000256" key="2">
    <source>
        <dbReference type="ARBA" id="ARBA00022643"/>
    </source>
</evidence>
<dbReference type="InterPro" id="IPR013785">
    <property type="entry name" value="Aldolase_TIM"/>
</dbReference>
<sequence>MVKPLKIGKYEVKYPLIQGGMGVRISAGSLAGHVARCGGIGIVASAGIALNSGLYDGTNYEQADSEAFKAELAKAYSIAPDGVIGVNVMVALADFEQLVTAAIEGGAKVIICGAGLPMTLPGLTAHAPDVALIPIVSSVRAAQLIAKKWDKVYKRFPDAVVVEDPDTAGGHLGEKMENIGTGEYDQYATVRGVKAFFREEYGLDMPVIAAGGIWDRADLLNALEQGADGVQMASRFVPTVECDADDSFKQAYLDCRKEDIGLIMSPAGLPGRAILRNQEQIILYDQIKATTCSNGCLKKCSYKESGERFCIVHSLDRAQRGDVATGLVFCGTNAWKADRITTVQEIFDELFAEAAAEKAA</sequence>
<dbReference type="Proteomes" id="UP000756860">
    <property type="component" value="Unassembled WGS sequence"/>
</dbReference>
<dbReference type="SUPFAM" id="SSF51412">
    <property type="entry name" value="Inosine monophosphate dehydrogenase (IMPDH)"/>
    <property type="match status" value="1"/>
</dbReference>
<reference evidence="4 5" key="1">
    <citation type="submission" date="2021-05" db="EMBL/GenBank/DDBJ databases">
        <title>The draft genome of Geobacter luticola JCM 17780.</title>
        <authorList>
            <person name="Xu Z."/>
            <person name="Masuda Y."/>
            <person name="Itoh H."/>
            <person name="Senoo K."/>
        </authorList>
    </citation>
    <scope>NUCLEOTIDE SEQUENCE [LARGE SCALE GENOMIC DNA]</scope>
    <source>
        <strain evidence="4 5">JCM 17780</strain>
    </source>
</reference>
<evidence type="ECO:0000313" key="4">
    <source>
        <dbReference type="EMBL" id="MBT0654733.1"/>
    </source>
</evidence>
<evidence type="ECO:0000313" key="5">
    <source>
        <dbReference type="Proteomes" id="UP000756860"/>
    </source>
</evidence>
<evidence type="ECO:0000256" key="3">
    <source>
        <dbReference type="ARBA" id="ARBA00023002"/>
    </source>
</evidence>
<name>A0ABS5SH90_9BACT</name>
<dbReference type="GO" id="GO:0004497">
    <property type="term" value="F:monooxygenase activity"/>
    <property type="evidence" value="ECO:0007669"/>
    <property type="project" value="UniProtKB-KW"/>
</dbReference>
<dbReference type="Pfam" id="PF03060">
    <property type="entry name" value="NMO"/>
    <property type="match status" value="1"/>
</dbReference>
<dbReference type="EMBL" id="JAHCVK010000016">
    <property type="protein sequence ID" value="MBT0654733.1"/>
    <property type="molecule type" value="Genomic_DNA"/>
</dbReference>
<gene>
    <name evidence="4" type="ORF">KI810_16895</name>
</gene>
<accession>A0ABS5SH90</accession>
<evidence type="ECO:0000256" key="1">
    <source>
        <dbReference type="ARBA" id="ARBA00022630"/>
    </source>
</evidence>
<keyword evidence="2" id="KW-0288">FMN</keyword>
<keyword evidence="3" id="KW-0560">Oxidoreductase</keyword>
<keyword evidence="5" id="KW-1185">Reference proteome</keyword>
<dbReference type="RefSeq" id="WP_214176741.1">
    <property type="nucleotide sequence ID" value="NZ_JAHCVK010000016.1"/>
</dbReference>
<dbReference type="PANTHER" id="PTHR32332:SF18">
    <property type="entry name" value="2-NITROPROPANE DIOXYGENASE"/>
    <property type="match status" value="1"/>
</dbReference>
<dbReference type="CDD" id="cd04730">
    <property type="entry name" value="NPD_like"/>
    <property type="match status" value="1"/>
</dbReference>
<comment type="caution">
    <text evidence="4">The sequence shown here is derived from an EMBL/GenBank/DDBJ whole genome shotgun (WGS) entry which is preliminary data.</text>
</comment>